<dbReference type="RefSeq" id="WP_382414490.1">
    <property type="nucleotide sequence ID" value="NZ_AP031500.1"/>
</dbReference>
<organism evidence="2 3">
    <name type="scientific">Gilvimarinus japonicus</name>
    <dbReference type="NCBI Taxonomy" id="1796469"/>
    <lineage>
        <taxon>Bacteria</taxon>
        <taxon>Pseudomonadati</taxon>
        <taxon>Pseudomonadota</taxon>
        <taxon>Gammaproteobacteria</taxon>
        <taxon>Cellvibrionales</taxon>
        <taxon>Cellvibrionaceae</taxon>
        <taxon>Gilvimarinus</taxon>
    </lineage>
</organism>
<dbReference type="Proteomes" id="UP001595548">
    <property type="component" value="Unassembled WGS sequence"/>
</dbReference>
<accession>A0ABV7HK98</accession>
<feature type="signal peptide" evidence="1">
    <location>
        <begin position="1"/>
        <end position="26"/>
    </location>
</feature>
<proteinExistence type="predicted"/>
<evidence type="ECO:0008006" key="4">
    <source>
        <dbReference type="Google" id="ProtNLM"/>
    </source>
</evidence>
<evidence type="ECO:0000256" key="1">
    <source>
        <dbReference type="SAM" id="SignalP"/>
    </source>
</evidence>
<feature type="chain" id="PRO_5046791211" description="Bacterial surface antigen (D15) domain-containing protein" evidence="1">
    <location>
        <begin position="27"/>
        <end position="361"/>
    </location>
</feature>
<keyword evidence="1" id="KW-0732">Signal</keyword>
<reference evidence="3" key="1">
    <citation type="journal article" date="2019" name="Int. J. Syst. Evol. Microbiol.">
        <title>The Global Catalogue of Microorganisms (GCM) 10K type strain sequencing project: providing services to taxonomists for standard genome sequencing and annotation.</title>
        <authorList>
            <consortium name="The Broad Institute Genomics Platform"/>
            <consortium name="The Broad Institute Genome Sequencing Center for Infectious Disease"/>
            <person name="Wu L."/>
            <person name="Ma J."/>
        </authorList>
    </citation>
    <scope>NUCLEOTIDE SEQUENCE [LARGE SCALE GENOMIC DNA]</scope>
    <source>
        <strain evidence="3">KCTC 52141</strain>
    </source>
</reference>
<evidence type="ECO:0000313" key="2">
    <source>
        <dbReference type="EMBL" id="MFC3154304.1"/>
    </source>
</evidence>
<sequence length="361" mass="39783">MFNQRCFRRMAFAAALIVSGYSQVHAQTTPEAPERSPKTESPWLLVPKVSSNPKIGSSVGFLGGYLFKLDPTSTSSMVGASGSYSDTDSVTANLFLRSFWDSDRKRVIAAVSNGKIRNDYEDYLGSGQQVATTDNMKLAFARYLQNIHSHWFLGAQAIYTNYFIDTDNVMAGDILSLLGLSGYTSGALGLVTTFDSRDNQNSPSSGISFNANNFAYRESLGGEEDFDVYRVTFQQYLSVHKKGLLAYRAQGRWTDDAPASAYSSIGLRGYTRGQYLAPNSILLEGEYRWHLKGRFGINVFAGVTCLYGDKKSCDDSENIYTSAGIGGQYLIKPAEKMVISFDIAKGEGDNHGLYLRFGHSF</sequence>
<dbReference type="Gene3D" id="2.40.160.50">
    <property type="entry name" value="membrane protein fhac: a member of the omp85/tpsb transporter family"/>
    <property type="match status" value="1"/>
</dbReference>
<comment type="caution">
    <text evidence="2">The sequence shown here is derived from an EMBL/GenBank/DDBJ whole genome shotgun (WGS) entry which is preliminary data.</text>
</comment>
<protein>
    <recommendedName>
        <fullName evidence="4">Bacterial surface antigen (D15) domain-containing protein</fullName>
    </recommendedName>
</protein>
<dbReference type="EMBL" id="JBHRTL010000004">
    <property type="protein sequence ID" value="MFC3154304.1"/>
    <property type="molecule type" value="Genomic_DNA"/>
</dbReference>
<keyword evidence="3" id="KW-1185">Reference proteome</keyword>
<name>A0ABV7HK98_9GAMM</name>
<evidence type="ECO:0000313" key="3">
    <source>
        <dbReference type="Proteomes" id="UP001595548"/>
    </source>
</evidence>
<gene>
    <name evidence="2" type="ORF">ACFOEB_03745</name>
</gene>